<accession>A0A834C068</accession>
<evidence type="ECO:0000256" key="1">
    <source>
        <dbReference type="SAM" id="MobiDB-lite"/>
    </source>
</evidence>
<comment type="caution">
    <text evidence="2">The sequence shown here is derived from an EMBL/GenBank/DDBJ whole genome shotgun (WGS) entry which is preliminary data.</text>
</comment>
<gene>
    <name evidence="2" type="ORF">FQA47_000289</name>
</gene>
<proteinExistence type="predicted"/>
<reference evidence="2" key="1">
    <citation type="journal article" name="BMC Genomics">
        <title>Long-read sequencing and de novo genome assembly of marine medaka (Oryzias melastigma).</title>
        <authorList>
            <person name="Liang P."/>
            <person name="Saqib H.S.A."/>
            <person name="Ni X."/>
            <person name="Shen Y."/>
        </authorList>
    </citation>
    <scope>NUCLEOTIDE SEQUENCE</scope>
    <source>
        <strain evidence="2">Bigg-433</strain>
    </source>
</reference>
<dbReference type="EMBL" id="WKFB01000440">
    <property type="protein sequence ID" value="KAF6723088.1"/>
    <property type="molecule type" value="Genomic_DNA"/>
</dbReference>
<sequence>MAETAARVAETSGLALLRGSMRPKHQLQKPDSCTKRAGSHPGDALLRTEAWGSDPGQAPNCYRSKTQAHDIQLDCLQQFSLILPVLFLWYPRPPVNQLFSLDDGAAGRLLNVTFTKIVCSALMCLIRGLPAAGLQ</sequence>
<evidence type="ECO:0000313" key="3">
    <source>
        <dbReference type="Proteomes" id="UP000646548"/>
    </source>
</evidence>
<dbReference type="AlphaFoldDB" id="A0A834C068"/>
<organism evidence="2 3">
    <name type="scientific">Oryzias melastigma</name>
    <name type="common">Marine medaka</name>
    <dbReference type="NCBI Taxonomy" id="30732"/>
    <lineage>
        <taxon>Eukaryota</taxon>
        <taxon>Metazoa</taxon>
        <taxon>Chordata</taxon>
        <taxon>Craniata</taxon>
        <taxon>Vertebrata</taxon>
        <taxon>Euteleostomi</taxon>
        <taxon>Actinopterygii</taxon>
        <taxon>Neopterygii</taxon>
        <taxon>Teleostei</taxon>
        <taxon>Neoteleostei</taxon>
        <taxon>Acanthomorphata</taxon>
        <taxon>Ovalentaria</taxon>
        <taxon>Atherinomorphae</taxon>
        <taxon>Beloniformes</taxon>
        <taxon>Adrianichthyidae</taxon>
        <taxon>Oryziinae</taxon>
        <taxon>Oryzias</taxon>
    </lineage>
</organism>
<dbReference type="Proteomes" id="UP000646548">
    <property type="component" value="Unassembled WGS sequence"/>
</dbReference>
<name>A0A834C068_ORYME</name>
<feature type="region of interest" description="Disordered" evidence="1">
    <location>
        <begin position="19"/>
        <end position="58"/>
    </location>
</feature>
<protein>
    <submittedName>
        <fullName evidence="2">Uncharacterized protein</fullName>
    </submittedName>
</protein>
<evidence type="ECO:0000313" key="2">
    <source>
        <dbReference type="EMBL" id="KAF6723088.1"/>
    </source>
</evidence>